<protein>
    <recommendedName>
        <fullName evidence="8">Late embryogenesis abundant protein LEA-2 subgroup domain-containing protein</fullName>
    </recommendedName>
</protein>
<dbReference type="GO" id="GO:0005886">
    <property type="term" value="C:plasma membrane"/>
    <property type="evidence" value="ECO:0007669"/>
    <property type="project" value="TreeGrafter"/>
</dbReference>
<dbReference type="Proteomes" id="UP000077755">
    <property type="component" value="Chromosome 3"/>
</dbReference>
<dbReference type="EMBL" id="LNRQ01000003">
    <property type="protein sequence ID" value="KZM99966.1"/>
    <property type="molecule type" value="Genomic_DNA"/>
</dbReference>
<evidence type="ECO:0000313" key="7">
    <source>
        <dbReference type="Proteomes" id="UP000077755"/>
    </source>
</evidence>
<dbReference type="KEGG" id="dcr:108213120"/>
<reference evidence="5" key="1">
    <citation type="journal article" date="2016" name="Nat. Genet.">
        <title>A high-quality carrot genome assembly provides new insights into carotenoid accumulation and asterid genome evolution.</title>
        <authorList>
            <person name="Iorizzo M."/>
            <person name="Ellison S."/>
            <person name="Senalik D."/>
            <person name="Zeng P."/>
            <person name="Satapoomin P."/>
            <person name="Huang J."/>
            <person name="Bowman M."/>
            <person name="Iovene M."/>
            <person name="Sanseverino W."/>
            <person name="Cavagnaro P."/>
            <person name="Yildiz M."/>
            <person name="Macko-Podgorni A."/>
            <person name="Moranska E."/>
            <person name="Grzebelus E."/>
            <person name="Grzebelus D."/>
            <person name="Ashrafi H."/>
            <person name="Zheng Z."/>
            <person name="Cheng S."/>
            <person name="Spooner D."/>
            <person name="Van Deynze A."/>
            <person name="Simon P."/>
        </authorList>
    </citation>
    <scope>NUCLEOTIDE SEQUENCE [LARGE SCALE GENOMIC DNA]</scope>
    <source>
        <tissue evidence="5">Leaf</tissue>
    </source>
</reference>
<evidence type="ECO:0008006" key="8">
    <source>
        <dbReference type="Google" id="ProtNLM"/>
    </source>
</evidence>
<evidence type="ECO:0000313" key="6">
    <source>
        <dbReference type="EMBL" id="WOG90602.1"/>
    </source>
</evidence>
<feature type="compositionally biased region" description="Low complexity" evidence="3">
    <location>
        <begin position="18"/>
        <end position="31"/>
    </location>
</feature>
<evidence type="ECO:0000256" key="3">
    <source>
        <dbReference type="SAM" id="MobiDB-lite"/>
    </source>
</evidence>
<keyword evidence="7" id="KW-1185">Reference proteome</keyword>
<reference evidence="6" key="2">
    <citation type="submission" date="2022-03" db="EMBL/GenBank/DDBJ databases">
        <title>Draft title - Genomic analysis of global carrot germplasm unveils the trajectory of domestication and the origin of high carotenoid orange carrot.</title>
        <authorList>
            <person name="Iorizzo M."/>
            <person name="Ellison S."/>
            <person name="Senalik D."/>
            <person name="Macko-Podgorni A."/>
            <person name="Grzebelus D."/>
            <person name="Bostan H."/>
            <person name="Rolling W."/>
            <person name="Curaba J."/>
            <person name="Simon P."/>
        </authorList>
    </citation>
    <scope>NUCLEOTIDE SEQUENCE</scope>
    <source>
        <tissue evidence="6">Leaf</tissue>
    </source>
</reference>
<dbReference type="PANTHER" id="PTHR31234">
    <property type="entry name" value="LATE EMBRYOGENESIS ABUNDANT (LEA) HYDROXYPROLINE-RICH GLYCOPROTEIN FAMILY"/>
    <property type="match status" value="1"/>
</dbReference>
<dbReference type="STRING" id="79200.A0A165ZFB4"/>
<dbReference type="GO" id="GO:0098542">
    <property type="term" value="P:defense response to other organism"/>
    <property type="evidence" value="ECO:0007669"/>
    <property type="project" value="InterPro"/>
</dbReference>
<evidence type="ECO:0000313" key="5">
    <source>
        <dbReference type="EMBL" id="KZM99966.1"/>
    </source>
</evidence>
<accession>A0A165ZFB4</accession>
<dbReference type="InterPro" id="IPR044839">
    <property type="entry name" value="NDR1-like"/>
</dbReference>
<keyword evidence="4" id="KW-1133">Transmembrane helix</keyword>
<evidence type="ECO:0000256" key="2">
    <source>
        <dbReference type="ARBA" id="ARBA00023136"/>
    </source>
</evidence>
<feature type="transmembrane region" description="Helical" evidence="4">
    <location>
        <begin position="46"/>
        <end position="69"/>
    </location>
</feature>
<evidence type="ECO:0000256" key="1">
    <source>
        <dbReference type="ARBA" id="ARBA00004370"/>
    </source>
</evidence>
<dbReference type="EMBL" id="CP093345">
    <property type="protein sequence ID" value="WOG90602.1"/>
    <property type="molecule type" value="Genomic_DNA"/>
</dbReference>
<keyword evidence="2 4" id="KW-0472">Membrane</keyword>
<dbReference type="PANTHER" id="PTHR31234:SF2">
    <property type="entry name" value="OS05G0199100 PROTEIN"/>
    <property type="match status" value="1"/>
</dbReference>
<dbReference type="AlphaFoldDB" id="A0A165ZFB4"/>
<proteinExistence type="predicted"/>
<name>A0A165ZFB4_DAUCS</name>
<feature type="region of interest" description="Disordered" evidence="3">
    <location>
        <begin position="9"/>
        <end position="31"/>
    </location>
</feature>
<evidence type="ECO:0000256" key="4">
    <source>
        <dbReference type="SAM" id="Phobius"/>
    </source>
</evidence>
<comment type="subcellular location">
    <subcellularLocation>
        <location evidence="1">Membrane</location>
    </subcellularLocation>
</comment>
<sequence length="219" mass="24487">MAEHELKNITIDNPPAQYPNSSSVDPSSQPSQPTLSKIKKWLSSPYFWCFLISFFVKALIVGLLLGLYYKHVNPLFQIDDVHVKISPIKYPDYEITLKARNKNRVSTLDFDEEGDASLFSGSKEIARGKYPKFEEHPGNSHDVTMILHGSTALPVIQSSLNLVDVRENVPLFLSIDAPMKVKIGALKVKSKNIKIKCSLTLQNLDSDATILRQNCVSEG</sequence>
<keyword evidence="4" id="KW-0812">Transmembrane</keyword>
<dbReference type="Gramene" id="KZM99966">
    <property type="protein sequence ID" value="KZM99966"/>
    <property type="gene ID" value="DCAR_008721"/>
</dbReference>
<organism evidence="5">
    <name type="scientific">Daucus carota subsp. sativus</name>
    <name type="common">Carrot</name>
    <dbReference type="NCBI Taxonomy" id="79200"/>
    <lineage>
        <taxon>Eukaryota</taxon>
        <taxon>Viridiplantae</taxon>
        <taxon>Streptophyta</taxon>
        <taxon>Embryophyta</taxon>
        <taxon>Tracheophyta</taxon>
        <taxon>Spermatophyta</taxon>
        <taxon>Magnoliopsida</taxon>
        <taxon>eudicotyledons</taxon>
        <taxon>Gunneridae</taxon>
        <taxon>Pentapetalae</taxon>
        <taxon>asterids</taxon>
        <taxon>campanulids</taxon>
        <taxon>Apiales</taxon>
        <taxon>Apiaceae</taxon>
        <taxon>Apioideae</taxon>
        <taxon>Scandiceae</taxon>
        <taxon>Daucinae</taxon>
        <taxon>Daucus</taxon>
        <taxon>Daucus sect. Daucus</taxon>
    </lineage>
</organism>
<gene>
    <name evidence="5" type="ORF">DCAR_008721</name>
    <name evidence="6" type="ORF">DCAR_0309846</name>
</gene>